<evidence type="ECO:0000256" key="5">
    <source>
        <dbReference type="ARBA" id="ARBA00022840"/>
    </source>
</evidence>
<dbReference type="InterPro" id="IPR002110">
    <property type="entry name" value="Ankyrin_rpt"/>
</dbReference>
<dbReference type="Gene3D" id="1.25.40.20">
    <property type="entry name" value="Ankyrin repeat-containing domain"/>
    <property type="match status" value="1"/>
</dbReference>
<keyword evidence="9" id="KW-0251">Elongation factor</keyword>
<feature type="compositionally biased region" description="Acidic residues" evidence="7">
    <location>
        <begin position="1"/>
        <end position="20"/>
    </location>
</feature>
<dbReference type="InterPro" id="IPR004166">
    <property type="entry name" value="a-kinase_dom"/>
</dbReference>
<dbReference type="GO" id="GO:0003746">
    <property type="term" value="F:translation elongation factor activity"/>
    <property type="evidence" value="ECO:0007669"/>
    <property type="project" value="UniProtKB-KW"/>
</dbReference>
<feature type="repeat" description="ANK" evidence="6">
    <location>
        <begin position="434"/>
        <end position="466"/>
    </location>
</feature>
<dbReference type="OrthoDB" id="423499at2759"/>
<dbReference type="Pfam" id="PF12796">
    <property type="entry name" value="Ank_2"/>
    <property type="match status" value="2"/>
</dbReference>
<dbReference type="PRINTS" id="PR01415">
    <property type="entry name" value="ANKYRIN"/>
</dbReference>
<feature type="repeat" description="ANK" evidence="6">
    <location>
        <begin position="633"/>
        <end position="665"/>
    </location>
</feature>
<dbReference type="InterPro" id="IPR051852">
    <property type="entry name" value="Alpha-type_PK"/>
</dbReference>
<keyword evidence="3" id="KW-0547">Nucleotide-binding</keyword>
<reference evidence="9 10" key="1">
    <citation type="submission" date="2016-02" db="EMBL/GenBank/DDBJ databases">
        <title>Genome analysis of coral dinoflagellate symbionts highlights evolutionary adaptations to a symbiotic lifestyle.</title>
        <authorList>
            <person name="Aranda M."/>
            <person name="Li Y."/>
            <person name="Liew Y.J."/>
            <person name="Baumgarten S."/>
            <person name="Simakov O."/>
            <person name="Wilson M."/>
            <person name="Piel J."/>
            <person name="Ashoor H."/>
            <person name="Bougouffa S."/>
            <person name="Bajic V.B."/>
            <person name="Ryu T."/>
            <person name="Ravasi T."/>
            <person name="Bayer T."/>
            <person name="Micklem G."/>
            <person name="Kim H."/>
            <person name="Bhak J."/>
            <person name="Lajeunesse T.C."/>
            <person name="Voolstra C.R."/>
        </authorList>
    </citation>
    <scope>NUCLEOTIDE SEQUENCE [LARGE SCALE GENOMIC DNA]</scope>
    <source>
        <strain evidence="9 10">CCMP2467</strain>
    </source>
</reference>
<feature type="compositionally biased region" description="Gly residues" evidence="7">
    <location>
        <begin position="1813"/>
        <end position="1822"/>
    </location>
</feature>
<feature type="domain" description="Alpha-type protein kinase" evidence="8">
    <location>
        <begin position="1168"/>
        <end position="1371"/>
    </location>
</feature>
<keyword evidence="2" id="KW-0808">Transferase</keyword>
<evidence type="ECO:0000256" key="4">
    <source>
        <dbReference type="ARBA" id="ARBA00022777"/>
    </source>
</evidence>
<dbReference type="SUPFAM" id="SSF81901">
    <property type="entry name" value="HCP-like"/>
    <property type="match status" value="1"/>
</dbReference>
<sequence>MPEAASDDEFDSGPEIDEPPSETWPLCGSHAVPHSRETDASIDSDGSAQSIEIPGIYGLLSDRLWRSKTDSEIARLQPQEVMDYLQECAEGREGLDAFQCEEDEIDLLHMLMLGLLGSFEAMFFLVRYRSIVYSGMYRLDLEKLNNIPDFVRPGPVIFGRVYNMLCYSTMCWSSLHLLYHAPNMLEMILNCVALDFMVEMDNMMVTSADYHKLQKHIMNEKHHSGLVQLLASCGRPCTHTLLWPLSIVSQFWEEAFREDGLKARYPKSMYETLLKEILRCTAKEHEGVAEAGHYLERAWKPMFETYRPLAIKCSGHFGQKKGDPFCCNQTGTIGLPWTICPEGRPTCSGLVDGSGWGTCIPPDWGWREDRCPASITEGCCWKLAQTLTWEISWAYVDSESFPGSPLMGAVLNEHPDVVFLLLEAQANTDWQDLNGMTALMHAVSRNDTEVLHLLLDADADLDLQEHKQGQTALHAATVRGHVDFARLLLVAGCDQEVPDMDGITALMSASRSGAVELILLLLEAHARVNNQDNSGTTALMWASSCGEVAVLRLLLQAGSDKELPDNEGKTALHVACQKGHAKVGSLLLEAGSKHEVKDRLKATSLHYACDGGHVRVVRLLLSASADMEIQDHVGMTPLMRSSCAGHLQVVRALLGAGCDKSLCDHGGLTALLHASYEGAPVATAGASGRWTYATNATARSVAGFRQVPATRTLLAPAASVLDRSRVPAFTRTIQHPAVPMKSGSSKPPLRRFAMVDDNPNDITTSKGQFLWRQRIATERSHFQPNKKENFSVRSALRVLDVPSRFKPGQIDPADQTGPVQGLDSVTERYLRADIASKLRVPAEQLLWPETAQHEVGWLARAHGPGLPYEERSTMAGLPPRLGVGWSDARSPNLNPKGTQDIALESSLINVMAMKKDDLISKWLGTRQARHPKLEGVLPPLTEPEPSQPSKPKKAKKSKQRMQERWQQLQDKWAEEKQKRKDRRRQKLQGAVAVEEPEPAPPEPQQPEPPLGHYRPGASYGLRHAIHSPRQQDDWVENSGAVPRPGRHENQASSLPFQWAAMRAGGWEGLLGSCGLRDLQELHTQLLWMIARKHGVPQAMSIVGASLQWLATLPPGSGGPEVHVQPLPRQRMDPRQRWRQAAMKALQLPDPWESYGLKQLPLEHAQRRRWDPTRKAWVTSDVLVRFEKEPFAKGSMRVCHRMRREPDCSNWVAKRYISDPDLTVLESDVIMQMIAKSYGDRFNACSPPKKVDFVEASVLAVLERPGQRRDFAVEAFLDGSFTKHSSNSGFVADEVVRNTPHAFSHYTFEASAGEQIVVDIQGVDDLYTDPQIHTATSSASFGRGNMGIRGIALFFASHRCNSVCHQLGLTPFAHSPMPGDGAATEYGRDVDAAPDEDVVIRAEPSSLVLAVGKGNNSRAEIYRHVHFALAMLHARHVQVNAEFIGHNVLTSPAQGLFHLQVSAQLGSIPGALALACLHLSIRPRKGVLRALGTSLQRPLTLDESAAFPYILQAAESGVAKAMAAAAYAYERGLGCAVSATDAVFWYRKALTALSTQEDDTETWQHIWGEQSEILRALAHLYELGGGGLAPNPRLAWQFQVLSNNRARLESADSGEESSPMDEGRVAQAADRSRVFLNKPGHPWFKPKGSCDVVEFGNAYAKSWGRSVFSQPKSILTLLMGTMRPDNPSHLVWLEDPKPGWVDWAAVAEKAKATGMSMKDAAVGMGVYAKETAEDIPWNDIAEQAKQYGDNVKDAASKVEWEKWAAQAKQYGDTVKDAASKVEWEKWAAKASEWGDYAAGLGGGLDGPEQPQPEGGRGNPGGSGHADTFPAQAKPSQNANPGFPGFGGGKQGNAAGFGMDMNAGTDFGGNPNPAFGGGAGGFGFPDTQGDASAGGMLPGFDMGNMQDRMNNMMADAMNCMQKQTEGAPVKFGDASKCKQSEEEIRQAMHEAKEMCFSKLQELYDLQMELGKCAASITETKKEVEEDRQPLQHIQQEAEECQKAKAKKESEESLGLGLSSEKEGSHEFCPAYIAELEAGLKDYTLAVGNCISVQVSASVKIPEINIELPEIKVGQVHEGSFDVQIPNFEAPDFTGDIVVPGGGGKLNVAVSHEGQTQGHAEEPQEAKLAFDQRVANLKTLYNASISPQLYDYHYVFTSMKMIWRCSAVATAIDVLIKILEKCCSRSDDGKSKA</sequence>
<dbReference type="PROSITE" id="PS51158">
    <property type="entry name" value="ALPHA_KINASE"/>
    <property type="match status" value="1"/>
</dbReference>
<dbReference type="PROSITE" id="PS50297">
    <property type="entry name" value="ANK_REP_REGION"/>
    <property type="match status" value="6"/>
</dbReference>
<feature type="repeat" description="ANK" evidence="6">
    <location>
        <begin position="600"/>
        <end position="632"/>
    </location>
</feature>
<dbReference type="SMART" id="SM00811">
    <property type="entry name" value="Alpha_kinase"/>
    <property type="match status" value="1"/>
</dbReference>
<feature type="region of interest" description="Disordered" evidence="7">
    <location>
        <begin position="1"/>
        <end position="47"/>
    </location>
</feature>
<feature type="repeat" description="ANK" evidence="6">
    <location>
        <begin position="534"/>
        <end position="566"/>
    </location>
</feature>
<feature type="repeat" description="ANK" evidence="6">
    <location>
        <begin position="468"/>
        <end position="500"/>
    </location>
</feature>
<dbReference type="Pfam" id="PF13637">
    <property type="entry name" value="Ank_4"/>
    <property type="match status" value="1"/>
</dbReference>
<dbReference type="SUPFAM" id="SSF56112">
    <property type="entry name" value="Protein kinase-like (PK-like)"/>
    <property type="match status" value="1"/>
</dbReference>
<comment type="caution">
    <text evidence="9">The sequence shown here is derived from an EMBL/GenBank/DDBJ whole genome shotgun (WGS) entry which is preliminary data.</text>
</comment>
<feature type="region of interest" description="Disordered" evidence="7">
    <location>
        <begin position="1797"/>
        <end position="1849"/>
    </location>
</feature>
<gene>
    <name evidence="9" type="primary">Eef2k</name>
    <name evidence="9" type="ORF">AK812_SmicGene21436</name>
</gene>
<dbReference type="PANTHER" id="PTHR45992">
    <property type="entry name" value="EUKARYOTIC ELONGATION FACTOR 2 KINASE-RELATED"/>
    <property type="match status" value="1"/>
</dbReference>
<dbReference type="GO" id="GO:0005524">
    <property type="term" value="F:ATP binding"/>
    <property type="evidence" value="ECO:0007669"/>
    <property type="project" value="UniProtKB-KW"/>
</dbReference>
<dbReference type="InterPro" id="IPR011990">
    <property type="entry name" value="TPR-like_helical_dom_sf"/>
</dbReference>
<evidence type="ECO:0000256" key="1">
    <source>
        <dbReference type="ARBA" id="ARBA00022527"/>
    </source>
</evidence>
<keyword evidence="1" id="KW-0723">Serine/threonine-protein kinase</keyword>
<feature type="repeat" description="ANK" evidence="6">
    <location>
        <begin position="501"/>
        <end position="533"/>
    </location>
</feature>
<dbReference type="GO" id="GO:0004674">
    <property type="term" value="F:protein serine/threonine kinase activity"/>
    <property type="evidence" value="ECO:0007669"/>
    <property type="project" value="UniProtKB-KW"/>
</dbReference>
<feature type="region of interest" description="Disordered" evidence="7">
    <location>
        <begin position="930"/>
        <end position="1050"/>
    </location>
</feature>
<proteinExistence type="predicted"/>
<dbReference type="EMBL" id="LSRX01000471">
    <property type="protein sequence ID" value="OLP96346.1"/>
    <property type="molecule type" value="Genomic_DNA"/>
</dbReference>
<dbReference type="SMART" id="SM00248">
    <property type="entry name" value="ANK"/>
    <property type="match status" value="8"/>
</dbReference>
<dbReference type="Gene3D" id="3.30.200.20">
    <property type="entry name" value="Phosphorylase Kinase, domain 1"/>
    <property type="match status" value="2"/>
</dbReference>
<feature type="compositionally biased region" description="Pro residues" evidence="7">
    <location>
        <begin position="998"/>
        <end position="1009"/>
    </location>
</feature>
<feature type="compositionally biased region" description="Basic residues" evidence="7">
    <location>
        <begin position="950"/>
        <end position="959"/>
    </location>
</feature>
<dbReference type="Gene3D" id="3.20.200.10">
    <property type="entry name" value="MHCK/EF2 kinase"/>
    <property type="match status" value="1"/>
</dbReference>
<name>A0A1Q9DME7_SYMMI</name>
<protein>
    <submittedName>
        <fullName evidence="9">Eukaryotic elongation factor 2 kinase</fullName>
    </submittedName>
</protein>
<keyword evidence="6" id="KW-0040">ANK repeat</keyword>
<dbReference type="Pfam" id="PF02816">
    <property type="entry name" value="Alpha_kinase"/>
    <property type="match status" value="1"/>
</dbReference>
<dbReference type="PROSITE" id="PS50088">
    <property type="entry name" value="ANK_REPEAT"/>
    <property type="match status" value="7"/>
</dbReference>
<evidence type="ECO:0000256" key="7">
    <source>
        <dbReference type="SAM" id="MobiDB-lite"/>
    </source>
</evidence>
<dbReference type="Gene3D" id="1.25.40.10">
    <property type="entry name" value="Tetratricopeptide repeat domain"/>
    <property type="match status" value="1"/>
</dbReference>
<dbReference type="InterPro" id="IPR011009">
    <property type="entry name" value="Kinase-like_dom_sf"/>
</dbReference>
<dbReference type="GO" id="GO:1903013">
    <property type="term" value="P:response to differentiation-inducing factor 1"/>
    <property type="evidence" value="ECO:0007669"/>
    <property type="project" value="TreeGrafter"/>
</dbReference>
<keyword evidence="5" id="KW-0067">ATP-binding</keyword>
<evidence type="ECO:0000256" key="2">
    <source>
        <dbReference type="ARBA" id="ARBA00022679"/>
    </source>
</evidence>
<dbReference type="InterPro" id="IPR036770">
    <property type="entry name" value="Ankyrin_rpt-contain_sf"/>
</dbReference>
<evidence type="ECO:0000256" key="3">
    <source>
        <dbReference type="ARBA" id="ARBA00022741"/>
    </source>
</evidence>
<evidence type="ECO:0000313" key="10">
    <source>
        <dbReference type="Proteomes" id="UP000186817"/>
    </source>
</evidence>
<evidence type="ECO:0000259" key="8">
    <source>
        <dbReference type="PROSITE" id="PS51158"/>
    </source>
</evidence>
<dbReference type="Pfam" id="PF00023">
    <property type="entry name" value="Ank"/>
    <property type="match status" value="1"/>
</dbReference>
<dbReference type="PANTHER" id="PTHR45992:SF2">
    <property type="entry name" value="EUKARYOTIC ELONGATION FACTOR 2 KINASE"/>
    <property type="match status" value="1"/>
</dbReference>
<evidence type="ECO:0000256" key="6">
    <source>
        <dbReference type="PROSITE-ProRule" id="PRU00023"/>
    </source>
</evidence>
<evidence type="ECO:0000313" key="9">
    <source>
        <dbReference type="EMBL" id="OLP96346.1"/>
    </source>
</evidence>
<accession>A0A1Q9DME7</accession>
<dbReference type="GO" id="GO:0031037">
    <property type="term" value="P:myosin II filament disassembly"/>
    <property type="evidence" value="ECO:0007669"/>
    <property type="project" value="TreeGrafter"/>
</dbReference>
<keyword evidence="9" id="KW-0648">Protein biosynthesis</keyword>
<keyword evidence="4 9" id="KW-0418">Kinase</keyword>
<keyword evidence="10" id="KW-1185">Reference proteome</keyword>
<organism evidence="9 10">
    <name type="scientific">Symbiodinium microadriaticum</name>
    <name type="common">Dinoflagellate</name>
    <name type="synonym">Zooxanthella microadriatica</name>
    <dbReference type="NCBI Taxonomy" id="2951"/>
    <lineage>
        <taxon>Eukaryota</taxon>
        <taxon>Sar</taxon>
        <taxon>Alveolata</taxon>
        <taxon>Dinophyceae</taxon>
        <taxon>Suessiales</taxon>
        <taxon>Symbiodiniaceae</taxon>
        <taxon>Symbiodinium</taxon>
    </lineage>
</organism>
<dbReference type="SUPFAM" id="SSF48403">
    <property type="entry name" value="Ankyrin repeat"/>
    <property type="match status" value="1"/>
</dbReference>
<feature type="repeat" description="ANK" evidence="6">
    <location>
        <begin position="567"/>
        <end position="599"/>
    </location>
</feature>
<dbReference type="Proteomes" id="UP000186817">
    <property type="component" value="Unassembled WGS sequence"/>
</dbReference>